<dbReference type="InterPro" id="IPR043358">
    <property type="entry name" value="GNL1-like"/>
</dbReference>
<evidence type="ECO:0000256" key="3">
    <source>
        <dbReference type="ARBA" id="ARBA00023134"/>
    </source>
</evidence>
<accession>A0ABP9Y037</accession>
<feature type="compositionally biased region" description="Basic residues" evidence="6">
    <location>
        <begin position="1"/>
        <end position="17"/>
    </location>
</feature>
<name>A0ABP9Y037_9FUNG</name>
<dbReference type="Pfam" id="PF01926">
    <property type="entry name" value="MMR_HSR1"/>
    <property type="match status" value="1"/>
</dbReference>
<evidence type="ECO:0000256" key="5">
    <source>
        <dbReference type="ARBA" id="ARBA00039902"/>
    </source>
</evidence>
<feature type="domain" description="CP-type G" evidence="7">
    <location>
        <begin position="175"/>
        <end position="420"/>
    </location>
</feature>
<protein>
    <recommendedName>
        <fullName evidence="5">Guanine nucleotide-binding protein-like 1</fullName>
    </recommendedName>
</protein>
<keyword evidence="3" id="KW-0342">GTP-binding</keyword>
<feature type="region of interest" description="Disordered" evidence="6">
    <location>
        <begin position="314"/>
        <end position="339"/>
    </location>
</feature>
<organism evidence="8 9">
    <name type="scientific">Helicostylum pulchrum</name>
    <dbReference type="NCBI Taxonomy" id="562976"/>
    <lineage>
        <taxon>Eukaryota</taxon>
        <taxon>Fungi</taxon>
        <taxon>Fungi incertae sedis</taxon>
        <taxon>Mucoromycota</taxon>
        <taxon>Mucoromycotina</taxon>
        <taxon>Mucoromycetes</taxon>
        <taxon>Mucorales</taxon>
        <taxon>Mucorineae</taxon>
        <taxon>Mucoraceae</taxon>
        <taxon>Helicostylum</taxon>
    </lineage>
</organism>
<dbReference type="Gene3D" id="3.40.50.300">
    <property type="entry name" value="P-loop containing nucleotide triphosphate hydrolases"/>
    <property type="match status" value="1"/>
</dbReference>
<proteinExistence type="predicted"/>
<evidence type="ECO:0000259" key="7">
    <source>
        <dbReference type="PROSITE" id="PS51721"/>
    </source>
</evidence>
<dbReference type="PANTHER" id="PTHR45709:SF3">
    <property type="entry name" value="GUANINE NUCLEOTIDE-BINDING PROTEIN-LIKE 1"/>
    <property type="match status" value="1"/>
</dbReference>
<keyword evidence="1" id="KW-0597">Phosphoprotein</keyword>
<evidence type="ECO:0000256" key="2">
    <source>
        <dbReference type="ARBA" id="ARBA00022741"/>
    </source>
</evidence>
<dbReference type="EMBL" id="BAABUJ010000015">
    <property type="protein sequence ID" value="GAA5800369.1"/>
    <property type="molecule type" value="Genomic_DNA"/>
</dbReference>
<keyword evidence="2" id="KW-0547">Nucleotide-binding</keyword>
<gene>
    <name evidence="8" type="ORF">HPULCUR_005798</name>
</gene>
<feature type="region of interest" description="Disordered" evidence="6">
    <location>
        <begin position="1"/>
        <end position="23"/>
    </location>
</feature>
<evidence type="ECO:0000313" key="8">
    <source>
        <dbReference type="EMBL" id="GAA5800369.1"/>
    </source>
</evidence>
<feature type="compositionally biased region" description="Acidic residues" evidence="6">
    <location>
        <begin position="323"/>
        <end position="334"/>
    </location>
</feature>
<dbReference type="InterPro" id="IPR027417">
    <property type="entry name" value="P-loop_NTPase"/>
</dbReference>
<evidence type="ECO:0000256" key="4">
    <source>
        <dbReference type="ARBA" id="ARBA00037770"/>
    </source>
</evidence>
<evidence type="ECO:0000313" key="9">
    <source>
        <dbReference type="Proteomes" id="UP001476247"/>
    </source>
</evidence>
<comment type="function">
    <text evidence="4">Possible regulatory or functional link with the histocompatibility cluster.</text>
</comment>
<sequence length="586" mass="67635">MPPKTHRKKPFSGKQKKQQLYEKNAKKQEMATFVDPSSFDYLQRDMNAKPRSALGDSFVPAVRKNATTVDFQQKLVSEDKKLVSVFERLSGQEIETEKLKSMQPLKRLSKDCMEIKPDEYSEYIEFPKRPTWTYDMTKEDVEKQEIESFNNWVKAVEDTYGGEQLSWFERNLEVWRQLWRVLEISDVILIVMDIRNPLLHFPRSLYKYVTHKLKRKIIGIFNKVDLVSEFTVFAWKKYFEEEFPNLRIATFSCFPRDPNLIDDTATYALKTQMKRPRKRYYHAQGVKNILSVCRDTVIKPGVHVDWKSVIAQYDEDNPKHDDSGDDSGDDDDSDTGSMDGLDDEFSKILEITGREINPHTDYLTLGLVGHPNVGKSSLINSIMRRTVVSASRTPGHTKHFQTIHIAENLRLCDSPGLVFPALIPRALQIVSGMYPIAQVQEPYSAIRYLAEHIALEKVLSVTPPEDWDKSETYVWTAWSICEEFAEQRGFHTAKAARPDVYRAANTILRLTADGRILLSFKPPGFFSTTKYEKLRVIEADLKRDNEDDDDEEEDLSEDEYDPGNTHTRQNLLITRGGFSALLSDSE</sequence>
<feature type="region of interest" description="Disordered" evidence="6">
    <location>
        <begin position="542"/>
        <end position="571"/>
    </location>
</feature>
<dbReference type="PROSITE" id="PS51721">
    <property type="entry name" value="G_CP"/>
    <property type="match status" value="1"/>
</dbReference>
<dbReference type="SUPFAM" id="SSF52540">
    <property type="entry name" value="P-loop containing nucleoside triphosphate hydrolases"/>
    <property type="match status" value="1"/>
</dbReference>
<reference evidence="8 9" key="1">
    <citation type="submission" date="2024-04" db="EMBL/GenBank/DDBJ databases">
        <title>genome sequences of Mucor flavus KT1a and Helicostylum pulchrum KT1b strains isolation_sourced from the surface of a dry-aged beef.</title>
        <authorList>
            <person name="Toyotome T."/>
            <person name="Hosono M."/>
            <person name="Torimaru M."/>
            <person name="Fukuda K."/>
            <person name="Mikami N."/>
        </authorList>
    </citation>
    <scope>NUCLEOTIDE SEQUENCE [LARGE SCALE GENOMIC DNA]</scope>
    <source>
        <strain evidence="8 9">KT1b</strain>
    </source>
</reference>
<comment type="caution">
    <text evidence="8">The sequence shown here is derived from an EMBL/GenBank/DDBJ whole genome shotgun (WGS) entry which is preliminary data.</text>
</comment>
<dbReference type="Proteomes" id="UP001476247">
    <property type="component" value="Unassembled WGS sequence"/>
</dbReference>
<dbReference type="InterPro" id="IPR006073">
    <property type="entry name" value="GTP-bd"/>
</dbReference>
<dbReference type="PANTHER" id="PTHR45709">
    <property type="entry name" value="LARGE SUBUNIT GTPASE 1 HOMOLOG-RELATED"/>
    <property type="match status" value="1"/>
</dbReference>
<keyword evidence="9" id="KW-1185">Reference proteome</keyword>
<feature type="compositionally biased region" description="Acidic residues" evidence="6">
    <location>
        <begin position="546"/>
        <end position="561"/>
    </location>
</feature>
<dbReference type="PRINTS" id="PR00326">
    <property type="entry name" value="GTP1OBG"/>
</dbReference>
<evidence type="ECO:0000256" key="1">
    <source>
        <dbReference type="ARBA" id="ARBA00022553"/>
    </source>
</evidence>
<evidence type="ECO:0000256" key="6">
    <source>
        <dbReference type="SAM" id="MobiDB-lite"/>
    </source>
</evidence>
<dbReference type="InterPro" id="IPR030378">
    <property type="entry name" value="G_CP_dom"/>
</dbReference>